<dbReference type="GO" id="GO:0004573">
    <property type="term" value="F:Glc3Man9GlcNAc2 oligosaccharide glucosidase activity"/>
    <property type="evidence" value="ECO:0007669"/>
    <property type="project" value="InterPro"/>
</dbReference>
<dbReference type="Proteomes" id="UP000176751">
    <property type="component" value="Unassembled WGS sequence"/>
</dbReference>
<dbReference type="PANTHER" id="PTHR10412:SF11">
    <property type="entry name" value="MANNOSYL-OLIGOSACCHARIDE GLUCOSIDASE"/>
    <property type="match status" value="1"/>
</dbReference>
<feature type="domain" description="Mannosylglycerate hydrolase MGH1-like glycoside hydrolase" evidence="4">
    <location>
        <begin position="32"/>
        <end position="388"/>
    </location>
</feature>
<dbReference type="SUPFAM" id="SSF48208">
    <property type="entry name" value="Six-hairpin glycosidases"/>
    <property type="match status" value="1"/>
</dbReference>
<reference evidence="5 6" key="1">
    <citation type="journal article" date="2016" name="Nat. Commun.">
        <title>Thousands of microbial genomes shed light on interconnected biogeochemical processes in an aquifer system.</title>
        <authorList>
            <person name="Anantharaman K."/>
            <person name="Brown C.T."/>
            <person name="Hug L.A."/>
            <person name="Sharon I."/>
            <person name="Castelle C.J."/>
            <person name="Probst A.J."/>
            <person name="Thomas B.C."/>
            <person name="Singh A."/>
            <person name="Wilkins M.J."/>
            <person name="Karaoz U."/>
            <person name="Brodie E.L."/>
            <person name="Williams K.H."/>
            <person name="Hubbard S.S."/>
            <person name="Banfield J.F."/>
        </authorList>
    </citation>
    <scope>NUCLEOTIDE SEQUENCE [LARGE SCALE GENOMIC DNA]</scope>
</reference>
<evidence type="ECO:0000256" key="3">
    <source>
        <dbReference type="ARBA" id="ARBA00023295"/>
    </source>
</evidence>
<evidence type="ECO:0000256" key="1">
    <source>
        <dbReference type="ARBA" id="ARBA00010833"/>
    </source>
</evidence>
<dbReference type="PANTHER" id="PTHR10412">
    <property type="entry name" value="MANNOSYL-OLIGOSACCHARIDE GLUCOSIDASE"/>
    <property type="match status" value="1"/>
</dbReference>
<organism evidence="5 6">
    <name type="scientific">Candidatus Curtissbacteria bacterium RIFOXYA1_FULL_41_14</name>
    <dbReference type="NCBI Taxonomy" id="1797737"/>
    <lineage>
        <taxon>Bacteria</taxon>
        <taxon>Candidatus Curtissiibacteriota</taxon>
    </lineage>
</organism>
<evidence type="ECO:0000259" key="4">
    <source>
        <dbReference type="Pfam" id="PF22422"/>
    </source>
</evidence>
<dbReference type="InterPro" id="IPR008928">
    <property type="entry name" value="6-hairpin_glycosidase_sf"/>
</dbReference>
<proteinExistence type="inferred from homology"/>
<dbReference type="Gene3D" id="1.50.10.10">
    <property type="match status" value="1"/>
</dbReference>
<evidence type="ECO:0000313" key="6">
    <source>
        <dbReference type="Proteomes" id="UP000176751"/>
    </source>
</evidence>
<accession>A0A1F5HBW8</accession>
<dbReference type="AlphaFoldDB" id="A0A1F5HBW8"/>
<keyword evidence="3" id="KW-0326">Glycosidase</keyword>
<gene>
    <name evidence="5" type="ORF">A2196_02035</name>
</gene>
<keyword evidence="2" id="KW-0378">Hydrolase</keyword>
<evidence type="ECO:0000256" key="2">
    <source>
        <dbReference type="ARBA" id="ARBA00022801"/>
    </source>
</evidence>
<sequence>MQDFKTKVYEIMLANRRHKGKYQYTLPSPDSYPYQWLWDSCFHAIILTHYNTGDAKKELLSLVAKQFTNGMIPHMNYWQEPEKTNFPKIDWGKEDSSSITQPPMLAYAVWQIYQKDQDLEFLSNIYGHIKRFYDYLLKERDPRGHHLVSIINPDESGEDNSPRFDLPLNLPPKQTIEENYKKRLELISKNHKCNFDAPFCMKNFFWAKDVPFNSILVENLKILSSIADKLNFDEESEYYHHQASLIKEAMRSLMLEDGIFWSTYGKDYKKIKVKTWAIFSPLFAKVATDSEAKNLIKNYFLNPDEFYLPFILPTTSKSDPAFDPKGFWRGPIWISTNWIVFKGLKNYGFEVEAKYLLDCSIKLLEKSGFREQYNPLTGEGFGARNFTWGGLIADMLEN</sequence>
<evidence type="ECO:0000313" key="5">
    <source>
        <dbReference type="EMBL" id="OGE01643.1"/>
    </source>
</evidence>
<comment type="similarity">
    <text evidence="1">Belongs to the glycosyl hydrolase 63 family.</text>
</comment>
<protein>
    <recommendedName>
        <fullName evidence="4">Mannosylglycerate hydrolase MGH1-like glycoside hydrolase domain-containing protein</fullName>
    </recommendedName>
</protein>
<name>A0A1F5HBW8_9BACT</name>
<dbReference type="GO" id="GO:0006487">
    <property type="term" value="P:protein N-linked glycosylation"/>
    <property type="evidence" value="ECO:0007669"/>
    <property type="project" value="TreeGrafter"/>
</dbReference>
<dbReference type="InterPro" id="IPR004888">
    <property type="entry name" value="Glycoside_hydrolase_63"/>
</dbReference>
<dbReference type="Pfam" id="PF22422">
    <property type="entry name" value="MGH1-like_GH"/>
    <property type="match status" value="1"/>
</dbReference>
<dbReference type="GO" id="GO:0009311">
    <property type="term" value="P:oligosaccharide metabolic process"/>
    <property type="evidence" value="ECO:0007669"/>
    <property type="project" value="InterPro"/>
</dbReference>
<dbReference type="InterPro" id="IPR012341">
    <property type="entry name" value="6hp_glycosidase-like_sf"/>
</dbReference>
<comment type="caution">
    <text evidence="5">The sequence shown here is derived from an EMBL/GenBank/DDBJ whole genome shotgun (WGS) entry which is preliminary data.</text>
</comment>
<dbReference type="STRING" id="1797737.A2196_02035"/>
<dbReference type="EMBL" id="MFCA01000025">
    <property type="protein sequence ID" value="OGE01643.1"/>
    <property type="molecule type" value="Genomic_DNA"/>
</dbReference>
<dbReference type="InterPro" id="IPR054491">
    <property type="entry name" value="MGH1-like_GH"/>
</dbReference>